<protein>
    <submittedName>
        <fullName evidence="1">Uncharacterized protein</fullName>
    </submittedName>
</protein>
<dbReference type="EMBL" id="CAVMJV010000020">
    <property type="protein sequence ID" value="CAK5067114.1"/>
    <property type="molecule type" value="Genomic_DNA"/>
</dbReference>
<keyword evidence="2" id="KW-1185">Reference proteome</keyword>
<accession>A0ACB0YWZ3</accession>
<organism evidence="1 2">
    <name type="scientific">Meloidogyne enterolobii</name>
    <name type="common">Root-knot nematode worm</name>
    <name type="synonym">Meloidogyne mayaguensis</name>
    <dbReference type="NCBI Taxonomy" id="390850"/>
    <lineage>
        <taxon>Eukaryota</taxon>
        <taxon>Metazoa</taxon>
        <taxon>Ecdysozoa</taxon>
        <taxon>Nematoda</taxon>
        <taxon>Chromadorea</taxon>
        <taxon>Rhabditida</taxon>
        <taxon>Tylenchina</taxon>
        <taxon>Tylenchomorpha</taxon>
        <taxon>Tylenchoidea</taxon>
        <taxon>Meloidogynidae</taxon>
        <taxon>Meloidogyninae</taxon>
        <taxon>Meloidogyne</taxon>
    </lineage>
</organism>
<dbReference type="Proteomes" id="UP001497535">
    <property type="component" value="Unassembled WGS sequence"/>
</dbReference>
<evidence type="ECO:0000313" key="2">
    <source>
        <dbReference type="Proteomes" id="UP001497535"/>
    </source>
</evidence>
<gene>
    <name evidence="1" type="ORF">MENTE1834_LOCUS17751</name>
</gene>
<name>A0ACB0YWZ3_MELEN</name>
<comment type="caution">
    <text evidence="1">The sequence shown here is derived from an EMBL/GenBank/DDBJ whole genome shotgun (WGS) entry which is preliminary data.</text>
</comment>
<proteinExistence type="predicted"/>
<reference evidence="1" key="1">
    <citation type="submission" date="2023-11" db="EMBL/GenBank/DDBJ databases">
        <authorList>
            <person name="Poullet M."/>
        </authorList>
    </citation>
    <scope>NUCLEOTIDE SEQUENCE</scope>
    <source>
        <strain evidence="1">E1834</strain>
    </source>
</reference>
<evidence type="ECO:0000313" key="1">
    <source>
        <dbReference type="EMBL" id="CAK5067114.1"/>
    </source>
</evidence>
<sequence length="70" mass="7860">MPVCPDMSAHPIFVYSLKVISYCYCFRIFIFFKFQADSSLVKGKEDSFIGKLWNSIFSSGGDNSASTNTD</sequence>